<protein>
    <submittedName>
        <fullName evidence="1">Uncharacterized protein</fullName>
    </submittedName>
</protein>
<dbReference type="WBParaSite" id="MCU_003139-RA">
    <property type="protein sequence ID" value="MCU_003139-RA"/>
    <property type="gene ID" value="MCU_003139"/>
</dbReference>
<reference evidence="1" key="1">
    <citation type="submission" date="2019-11" db="UniProtKB">
        <authorList>
            <consortium name="WormBaseParasite"/>
        </authorList>
    </citation>
    <scope>IDENTIFICATION</scope>
</reference>
<name>A0A5K3EU72_MESCO</name>
<sequence>MSDQVNRLNSLLDALDACSESIERRKDFPTVRYFQSLKLKSRLMYLLRSVKVLLPTSCGCKVQAH</sequence>
<dbReference type="AlphaFoldDB" id="A0A5K3EU72"/>
<organism evidence="1">
    <name type="scientific">Mesocestoides corti</name>
    <name type="common">Flatworm</name>
    <dbReference type="NCBI Taxonomy" id="53468"/>
    <lineage>
        <taxon>Eukaryota</taxon>
        <taxon>Metazoa</taxon>
        <taxon>Spiralia</taxon>
        <taxon>Lophotrochozoa</taxon>
        <taxon>Platyhelminthes</taxon>
        <taxon>Cestoda</taxon>
        <taxon>Eucestoda</taxon>
        <taxon>Cyclophyllidea</taxon>
        <taxon>Mesocestoididae</taxon>
        <taxon>Mesocestoides</taxon>
    </lineage>
</organism>
<proteinExistence type="predicted"/>
<evidence type="ECO:0000313" key="1">
    <source>
        <dbReference type="WBParaSite" id="MCU_003139-RA"/>
    </source>
</evidence>
<accession>A0A5K3EU72</accession>